<feature type="transmembrane region" description="Helical" evidence="5">
    <location>
        <begin position="223"/>
        <end position="243"/>
    </location>
</feature>
<evidence type="ECO:0000256" key="4">
    <source>
        <dbReference type="ARBA" id="ARBA00023136"/>
    </source>
</evidence>
<dbReference type="PANTHER" id="PTHR23502">
    <property type="entry name" value="MAJOR FACILITATOR SUPERFAMILY"/>
    <property type="match status" value="1"/>
</dbReference>
<feature type="transmembrane region" description="Helical" evidence="5">
    <location>
        <begin position="104"/>
        <end position="122"/>
    </location>
</feature>
<accession>A0A3E2GY53</accession>
<dbReference type="EMBL" id="NCSJ02000287">
    <property type="protein sequence ID" value="RFU26066.1"/>
    <property type="molecule type" value="Genomic_DNA"/>
</dbReference>
<dbReference type="STRING" id="5539.A0A3E2GY53"/>
<name>A0A3E2GY53_SCYLI</name>
<dbReference type="GO" id="GO:0005886">
    <property type="term" value="C:plasma membrane"/>
    <property type="evidence" value="ECO:0007669"/>
    <property type="project" value="TreeGrafter"/>
</dbReference>
<feature type="transmembrane region" description="Helical" evidence="5">
    <location>
        <begin position="484"/>
        <end position="506"/>
    </location>
</feature>
<dbReference type="GO" id="GO:0022857">
    <property type="term" value="F:transmembrane transporter activity"/>
    <property type="evidence" value="ECO:0007669"/>
    <property type="project" value="InterPro"/>
</dbReference>
<feature type="non-terminal residue" evidence="7">
    <location>
        <position position="1"/>
    </location>
</feature>
<feature type="transmembrane region" description="Helical" evidence="5">
    <location>
        <begin position="165"/>
        <end position="187"/>
    </location>
</feature>
<dbReference type="Gene3D" id="1.20.1250.20">
    <property type="entry name" value="MFS general substrate transporter like domains"/>
    <property type="match status" value="1"/>
</dbReference>
<feature type="transmembrane region" description="Helical" evidence="5">
    <location>
        <begin position="335"/>
        <end position="359"/>
    </location>
</feature>
<dbReference type="AlphaFoldDB" id="A0A3E2GY53"/>
<proteinExistence type="predicted"/>
<evidence type="ECO:0000256" key="2">
    <source>
        <dbReference type="ARBA" id="ARBA00022692"/>
    </source>
</evidence>
<feature type="transmembrane region" description="Helical" evidence="5">
    <location>
        <begin position="512"/>
        <end position="535"/>
    </location>
</feature>
<feature type="transmembrane region" description="Helical" evidence="5">
    <location>
        <begin position="379"/>
        <end position="399"/>
    </location>
</feature>
<evidence type="ECO:0000256" key="1">
    <source>
        <dbReference type="ARBA" id="ARBA00004141"/>
    </source>
</evidence>
<dbReference type="Proteomes" id="UP000258309">
    <property type="component" value="Unassembled WGS sequence"/>
</dbReference>
<evidence type="ECO:0000256" key="5">
    <source>
        <dbReference type="SAM" id="Phobius"/>
    </source>
</evidence>
<keyword evidence="8" id="KW-1185">Reference proteome</keyword>
<feature type="transmembrane region" description="Helical" evidence="5">
    <location>
        <begin position="420"/>
        <end position="439"/>
    </location>
</feature>
<protein>
    <recommendedName>
        <fullName evidence="6">Major facilitator superfamily (MFS) profile domain-containing protein</fullName>
    </recommendedName>
</protein>
<dbReference type="PROSITE" id="PS50850">
    <property type="entry name" value="MFS"/>
    <property type="match status" value="1"/>
</dbReference>
<dbReference type="InterPro" id="IPR036259">
    <property type="entry name" value="MFS_trans_sf"/>
</dbReference>
<feature type="transmembrane region" description="Helical" evidence="5">
    <location>
        <begin position="451"/>
        <end position="472"/>
    </location>
</feature>
<evidence type="ECO:0000256" key="3">
    <source>
        <dbReference type="ARBA" id="ARBA00022989"/>
    </source>
</evidence>
<organism evidence="7 8">
    <name type="scientific">Scytalidium lignicola</name>
    <name type="common">Hyphomycete</name>
    <dbReference type="NCBI Taxonomy" id="5539"/>
    <lineage>
        <taxon>Eukaryota</taxon>
        <taxon>Fungi</taxon>
        <taxon>Dikarya</taxon>
        <taxon>Ascomycota</taxon>
        <taxon>Pezizomycotina</taxon>
        <taxon>Leotiomycetes</taxon>
        <taxon>Leotiomycetes incertae sedis</taxon>
        <taxon>Scytalidium</taxon>
    </lineage>
</organism>
<dbReference type="SUPFAM" id="SSF103473">
    <property type="entry name" value="MFS general substrate transporter"/>
    <property type="match status" value="1"/>
</dbReference>
<feature type="transmembrane region" description="Helical" evidence="5">
    <location>
        <begin position="194"/>
        <end position="217"/>
    </location>
</feature>
<dbReference type="Pfam" id="PF07690">
    <property type="entry name" value="MFS_1"/>
    <property type="match status" value="1"/>
</dbReference>
<keyword evidence="3 5" id="KW-1133">Transmembrane helix</keyword>
<dbReference type="OMA" id="FQGFGMS"/>
<dbReference type="OrthoDB" id="2585655at2759"/>
<evidence type="ECO:0000313" key="8">
    <source>
        <dbReference type="Proteomes" id="UP000258309"/>
    </source>
</evidence>
<keyword evidence="2 5" id="KW-0812">Transmembrane</keyword>
<comment type="subcellular location">
    <subcellularLocation>
        <location evidence="1">Membrane</location>
        <topology evidence="1">Multi-pass membrane protein</topology>
    </subcellularLocation>
</comment>
<evidence type="ECO:0000259" key="6">
    <source>
        <dbReference type="PROSITE" id="PS50850"/>
    </source>
</evidence>
<dbReference type="InterPro" id="IPR011701">
    <property type="entry name" value="MFS"/>
</dbReference>
<feature type="non-terminal residue" evidence="7">
    <location>
        <position position="560"/>
    </location>
</feature>
<comment type="caution">
    <text evidence="7">The sequence shown here is derived from an EMBL/GenBank/DDBJ whole genome shotgun (WGS) entry which is preliminary data.</text>
</comment>
<dbReference type="PANTHER" id="PTHR23502:SF4">
    <property type="entry name" value="MAJOR FACILITATOR SUPERFAMILY (MFS) PROFILE DOMAIN-CONTAINING PROTEIN-RELATED"/>
    <property type="match status" value="1"/>
</dbReference>
<keyword evidence="4 5" id="KW-0472">Membrane</keyword>
<evidence type="ECO:0000313" key="7">
    <source>
        <dbReference type="EMBL" id="RFU26066.1"/>
    </source>
</evidence>
<sequence>MGLWVLEPHSNERVPGTVHIGRETEEQARLTANLKRDTGRHSGVVLVPQPSDSPNDPLNWSYTSRCFQSVFLSCGTGLLAGTHNFLNPAAVQMAKELHTTVSDVSRSVSLVLLTLGISAVFSSPAARIWGKRPVFLVSNVVAIIGYVIVISRPESIKALYAGRSIHGLGISALEYLVSSSVGDLFFVHQRGFHLALWHFGLAGGNAIGQVIGSQIAAAQSWHWAFNYVVIVLSAYTIALFFVSPETTYNRPARFNTDFYESLSTDSASDLESNTSDLEEKIEEKTAVASSVSADVETQAEPPEKKMTYWQSLRVYNGRFSDENYLRSLISPFSAYLLPAVSWTAFAYGCSVAFAASFSVSLSAIFSKAPYHFTTRTTGLTVISSFIGTFLGNCIPGPIADWLVKYMSKKNGGVYEPEFRNLLCIPAFILGLMGFWGFGLSLQAKSHWMVPVFFYGLATFAGSILSLVSNAYLLDCHRAQSQDGYAAVTFGRGIFSFAMTFVINSWIDKSGVASVFFVIGALHGLACVLGMVLYVYGKRIRLAVHKSAFIQNSLGKLKVVK</sequence>
<feature type="domain" description="Major facilitator superfamily (MFS) profile" evidence="6">
    <location>
        <begin position="68"/>
        <end position="537"/>
    </location>
</feature>
<gene>
    <name evidence="7" type="ORF">B7463_g10278</name>
</gene>
<dbReference type="InterPro" id="IPR020846">
    <property type="entry name" value="MFS_dom"/>
</dbReference>
<reference evidence="7 8" key="1">
    <citation type="submission" date="2018-05" db="EMBL/GenBank/DDBJ databases">
        <title>Draft genome sequence of Scytalidium lignicola DSM 105466, a ubiquitous saprotrophic fungus.</title>
        <authorList>
            <person name="Buettner E."/>
            <person name="Gebauer A.M."/>
            <person name="Hofrichter M."/>
            <person name="Liers C."/>
            <person name="Kellner H."/>
        </authorList>
    </citation>
    <scope>NUCLEOTIDE SEQUENCE [LARGE SCALE GENOMIC DNA]</scope>
    <source>
        <strain evidence="7 8">DSM 105466</strain>
    </source>
</reference>
<feature type="transmembrane region" description="Helical" evidence="5">
    <location>
        <begin position="134"/>
        <end position="153"/>
    </location>
</feature>